<feature type="compositionally biased region" description="Polar residues" evidence="6">
    <location>
        <begin position="1525"/>
        <end position="1542"/>
    </location>
</feature>
<protein>
    <submittedName>
        <fullName evidence="9">Bromodomain and WD repeat-containing protein 1 isoform X1</fullName>
    </submittedName>
</protein>
<dbReference type="Pfam" id="PF00400">
    <property type="entry name" value="WD40"/>
    <property type="match status" value="5"/>
</dbReference>
<dbReference type="SMART" id="SM00320">
    <property type="entry name" value="WD40"/>
    <property type="match status" value="8"/>
</dbReference>
<dbReference type="InterPro" id="IPR036427">
    <property type="entry name" value="Bromodomain-like_sf"/>
</dbReference>
<keyword evidence="1 5" id="KW-0853">WD repeat</keyword>
<accession>A0A8J1M815</accession>
<feature type="domain" description="Bromo" evidence="7">
    <location>
        <begin position="1145"/>
        <end position="1215"/>
    </location>
</feature>
<dbReference type="PROSITE" id="PS50082">
    <property type="entry name" value="WD_REPEATS_2"/>
    <property type="match status" value="5"/>
</dbReference>
<dbReference type="GO" id="GO:0005634">
    <property type="term" value="C:nucleus"/>
    <property type="evidence" value="ECO:0000318"/>
    <property type="project" value="GO_Central"/>
</dbReference>
<dbReference type="Gene3D" id="2.130.10.10">
    <property type="entry name" value="YVTN repeat-like/Quinoprotein amine dehydrogenase"/>
    <property type="match status" value="3"/>
</dbReference>
<feature type="compositionally biased region" description="Basic residues" evidence="6">
    <location>
        <begin position="1941"/>
        <end position="1963"/>
    </location>
</feature>
<dbReference type="PROSITE" id="PS50014">
    <property type="entry name" value="BROMODOMAIN_2"/>
    <property type="match status" value="2"/>
</dbReference>
<name>A0A8J1M815_XENLA</name>
<feature type="compositionally biased region" description="Polar residues" evidence="6">
    <location>
        <begin position="1698"/>
        <end position="1713"/>
    </location>
</feature>
<evidence type="ECO:0000256" key="2">
    <source>
        <dbReference type="ARBA" id="ARBA00022737"/>
    </source>
</evidence>
<dbReference type="Proteomes" id="UP000186698">
    <property type="component" value="Chromosome 2L"/>
</dbReference>
<dbReference type="InterPro" id="IPR036322">
    <property type="entry name" value="WD40_repeat_dom_sf"/>
</dbReference>
<evidence type="ECO:0000256" key="6">
    <source>
        <dbReference type="SAM" id="MobiDB-lite"/>
    </source>
</evidence>
<feature type="compositionally biased region" description="Polar residues" evidence="6">
    <location>
        <begin position="666"/>
        <end position="686"/>
    </location>
</feature>
<feature type="compositionally biased region" description="Polar residues" evidence="6">
    <location>
        <begin position="640"/>
        <end position="653"/>
    </location>
</feature>
<evidence type="ECO:0000313" key="8">
    <source>
        <dbReference type="Proteomes" id="UP000186698"/>
    </source>
</evidence>
<feature type="region of interest" description="Disordered" evidence="6">
    <location>
        <begin position="1245"/>
        <end position="1266"/>
    </location>
</feature>
<feature type="repeat" description="WD" evidence="5">
    <location>
        <begin position="265"/>
        <end position="301"/>
    </location>
</feature>
<dbReference type="PRINTS" id="PR00503">
    <property type="entry name" value="BROMODOMAIN"/>
</dbReference>
<dbReference type="GO" id="GO:0008360">
    <property type="term" value="P:regulation of cell shape"/>
    <property type="evidence" value="ECO:0000318"/>
    <property type="project" value="GO_Central"/>
</dbReference>
<feature type="repeat" description="WD" evidence="5">
    <location>
        <begin position="181"/>
        <end position="222"/>
    </location>
</feature>
<evidence type="ECO:0000259" key="7">
    <source>
        <dbReference type="PROSITE" id="PS50014"/>
    </source>
</evidence>
<dbReference type="InterPro" id="IPR057451">
    <property type="entry name" value="BRWD/PHIP_AD"/>
</dbReference>
<feature type="compositionally biased region" description="Low complexity" evidence="6">
    <location>
        <begin position="687"/>
        <end position="698"/>
    </location>
</feature>
<proteinExistence type="predicted"/>
<dbReference type="FunFam" id="1.20.920.10:FF:000044">
    <property type="entry name" value="Bromodomain and WD repeat domain-containing 1"/>
    <property type="match status" value="1"/>
</dbReference>
<keyword evidence="2" id="KW-0677">Repeat</keyword>
<feature type="domain" description="Bromo" evidence="7">
    <location>
        <begin position="1284"/>
        <end position="1354"/>
    </location>
</feature>
<feature type="compositionally biased region" description="Basic and acidic residues" evidence="6">
    <location>
        <begin position="1684"/>
        <end position="1697"/>
    </location>
</feature>
<feature type="region of interest" description="Disordered" evidence="6">
    <location>
        <begin position="1462"/>
        <end position="1963"/>
    </location>
</feature>
<feature type="compositionally biased region" description="Polar residues" evidence="6">
    <location>
        <begin position="1411"/>
        <end position="1442"/>
    </location>
</feature>
<evidence type="ECO:0000256" key="4">
    <source>
        <dbReference type="PROSITE-ProRule" id="PRU00035"/>
    </source>
</evidence>
<keyword evidence="8" id="KW-1185">Reference proteome</keyword>
<evidence type="ECO:0000256" key="1">
    <source>
        <dbReference type="ARBA" id="ARBA00022574"/>
    </source>
</evidence>
<dbReference type="CTD" id="108707857"/>
<dbReference type="GO" id="GO:0007010">
    <property type="term" value="P:cytoskeleton organization"/>
    <property type="evidence" value="ECO:0000318"/>
    <property type="project" value="GO_Central"/>
</dbReference>
<dbReference type="InterPro" id="IPR057452">
    <property type="entry name" value="BRWD/PHIP_N"/>
</dbReference>
<feature type="compositionally biased region" description="Basic and acidic residues" evidence="6">
    <location>
        <begin position="810"/>
        <end position="821"/>
    </location>
</feature>
<feature type="compositionally biased region" description="Polar residues" evidence="6">
    <location>
        <begin position="1389"/>
        <end position="1398"/>
    </location>
</feature>
<dbReference type="PROSITE" id="PS50294">
    <property type="entry name" value="WD_REPEATS_REGION"/>
    <property type="match status" value="4"/>
</dbReference>
<feature type="region of interest" description="Disordered" evidence="6">
    <location>
        <begin position="754"/>
        <end position="908"/>
    </location>
</feature>
<dbReference type="CDD" id="cd00200">
    <property type="entry name" value="WD40"/>
    <property type="match status" value="1"/>
</dbReference>
<evidence type="ECO:0000256" key="5">
    <source>
        <dbReference type="PROSITE-ProRule" id="PRU00221"/>
    </source>
</evidence>
<dbReference type="SUPFAM" id="SSF47370">
    <property type="entry name" value="Bromodomain"/>
    <property type="match status" value="2"/>
</dbReference>
<feature type="repeat" description="WD" evidence="5">
    <location>
        <begin position="363"/>
        <end position="394"/>
    </location>
</feature>
<dbReference type="Pfam" id="PF25313">
    <property type="entry name" value="BRWD_AD"/>
    <property type="match status" value="1"/>
</dbReference>
<feature type="compositionally biased region" description="Basic and acidic residues" evidence="6">
    <location>
        <begin position="1630"/>
        <end position="1640"/>
    </location>
</feature>
<dbReference type="InterPro" id="IPR019775">
    <property type="entry name" value="WD40_repeat_CS"/>
</dbReference>
<feature type="compositionally biased region" description="Low complexity" evidence="6">
    <location>
        <begin position="1840"/>
        <end position="1867"/>
    </location>
</feature>
<dbReference type="SUPFAM" id="SSF50978">
    <property type="entry name" value="WD40 repeat-like"/>
    <property type="match status" value="1"/>
</dbReference>
<feature type="compositionally biased region" description="Acidic residues" evidence="6">
    <location>
        <begin position="1821"/>
        <end position="1837"/>
    </location>
</feature>
<dbReference type="PANTHER" id="PTHR16266:SF26">
    <property type="entry name" value="BROMODOMAIN AND WD REPEAT-CONTAINING PROTEIN 1"/>
    <property type="match status" value="1"/>
</dbReference>
<feature type="region of interest" description="Disordered" evidence="6">
    <location>
        <begin position="1387"/>
        <end position="1447"/>
    </location>
</feature>
<feature type="region of interest" description="Disordered" evidence="6">
    <location>
        <begin position="640"/>
        <end position="699"/>
    </location>
</feature>
<dbReference type="RefSeq" id="XP_041437476.1">
    <property type="nucleotide sequence ID" value="XM_041581542.1"/>
</dbReference>
<dbReference type="InterPro" id="IPR015943">
    <property type="entry name" value="WD40/YVTN_repeat-like_dom_sf"/>
</dbReference>
<dbReference type="OrthoDB" id="538223at2759"/>
<feature type="compositionally biased region" description="Acidic residues" evidence="6">
    <location>
        <begin position="855"/>
        <end position="865"/>
    </location>
</feature>
<feature type="repeat" description="WD" evidence="5">
    <location>
        <begin position="223"/>
        <end position="264"/>
    </location>
</feature>
<dbReference type="Gene3D" id="1.20.920.10">
    <property type="entry name" value="Bromodomain-like"/>
    <property type="match status" value="2"/>
</dbReference>
<gene>
    <name evidence="9" type="primary">brwd1.L</name>
</gene>
<feature type="compositionally biased region" description="Basic residues" evidence="6">
    <location>
        <begin position="1907"/>
        <end position="1928"/>
    </location>
</feature>
<keyword evidence="3 4" id="KW-0103">Bromodomain</keyword>
<dbReference type="Pfam" id="PF25437">
    <property type="entry name" value="BRWD1_N"/>
    <property type="match status" value="1"/>
</dbReference>
<feature type="compositionally biased region" description="Low complexity" evidence="6">
    <location>
        <begin position="1464"/>
        <end position="1493"/>
    </location>
</feature>
<dbReference type="GeneID" id="108707857"/>
<feature type="compositionally biased region" description="Low complexity" evidence="6">
    <location>
        <begin position="1667"/>
        <end position="1679"/>
    </location>
</feature>
<dbReference type="InterPro" id="IPR052060">
    <property type="entry name" value="Bromo_WD_repeat"/>
</dbReference>
<dbReference type="PANTHER" id="PTHR16266">
    <property type="entry name" value="WD REPEAT DOMAIN 9"/>
    <property type="match status" value="1"/>
</dbReference>
<evidence type="ECO:0000256" key="3">
    <source>
        <dbReference type="ARBA" id="ARBA00023117"/>
    </source>
</evidence>
<dbReference type="InterPro" id="IPR001680">
    <property type="entry name" value="WD40_rpt"/>
</dbReference>
<evidence type="ECO:0000313" key="9">
    <source>
        <dbReference type="RefSeq" id="XP_041437476.1"/>
    </source>
</evidence>
<feature type="compositionally biased region" description="Basic and acidic residues" evidence="6">
    <location>
        <begin position="1773"/>
        <end position="1792"/>
    </location>
</feature>
<organism evidence="8 9">
    <name type="scientific">Xenopus laevis</name>
    <name type="common">African clawed frog</name>
    <dbReference type="NCBI Taxonomy" id="8355"/>
    <lineage>
        <taxon>Eukaryota</taxon>
        <taxon>Metazoa</taxon>
        <taxon>Chordata</taxon>
        <taxon>Craniata</taxon>
        <taxon>Vertebrata</taxon>
        <taxon>Euteleostomi</taxon>
        <taxon>Amphibia</taxon>
        <taxon>Batrachia</taxon>
        <taxon>Anura</taxon>
        <taxon>Pipoidea</taxon>
        <taxon>Pipidae</taxon>
        <taxon>Xenopodinae</taxon>
        <taxon>Xenopus</taxon>
        <taxon>Xenopus</taxon>
    </lineage>
</organism>
<dbReference type="InterPro" id="IPR001487">
    <property type="entry name" value="Bromodomain"/>
</dbReference>
<feature type="compositionally biased region" description="Basic residues" evidence="6">
    <location>
        <begin position="872"/>
        <end position="882"/>
    </location>
</feature>
<sequence>MAEPPGSSSSPQQLETELHFLIARFLSNGPYHKSAEVLIQQMNESKVLPKRLDWLGNEHGRSFEEMISANKHVSSDHLLKICQHLGSLLGNIIPCNVQTGSLLGAGKQSLLRTEKGCKNVQWNRQMLAALHRGRPPEMPINIRFPPNVAEVNYGKHLSGALSITSGFPVQLYQRMKMHRRILGHRSSVYCVAFDRTGHRIFTGADDGLVKIWSAHNGRLLATLRGHSAEVSELTVNYENTLIAAASCEKIIRVWSLRTCAPVAVLQGHSISVTSLLFSPLINGSVRYLISTGGDATVCCWEWDVDTLQFKDCPIKFIEKSGPGAQMLCCSCSAGGMYLATGGSDHAVRLYFFGCEAPKKLIQLEGHTDIIDSVQFANSGERFVSGSNDGTARIWYLYQKDWKSIQLDMREGDKDGEEEEDQLMRPKVLMITWDLTDTMVVTASNLHSLKVWESHTGKLLRVLSGHQNDIYVLEPHPFDSRVMISAGYDGKIIIWDVAKGKQIKCYCNTIEHEGHGAILDCKLSGDGQHIASTDSHGHLLIFGFGCSKPYEKIPDEMFFHTDYRPLCIDGNHYVLDEQTQLAPHLMPPPFLVDGDGNPHEPKYQRLVPGRENFEDEHLIPQLGYMETSDGEIVEQVIGQQASNDPQNAEPNSQEGIRPPLIADGQRENTNSAPSTGASHNGQVQGVRQLQSSSISSQTSAERDYLAWRRRVVVPEIDCSVYRQQEEFRLEKAREEKAYFLKQILQLSFQENHFPAEKQNVKSNKRPKCRSPSPRPDVEQFLDLSCEEGEETESRASEEEISTVDDTSSHVSTDKEEDWRSEESSEYSDWTVDAGINLQPPSRISTRRQLKTIITSSEEEEEEEESSAEERLSSPKKRIPKRRRSNSEVQSAGRPLSDGENLTDLHPPLWITDTTPRRSPFVPQMGDDVIYFRQGHESYINVVKRNNLNFLKKLKEPWKHIMLRDQELVKVVGIRYDVGPPTLCCLKLALIDHVTGKFTNQSFSLKYHDMPDVIDFLVLKQFYDQSCQTDWHAGTFFRESDRFRSIIDDAWWFGTVMDQEPYQPDYPDSLFQCYTVKWDNTEIERLSPWDMEIIPAYVSPPSELGTSISLNSDELEELLYSPQKGEWGNGDQDAECERIICGIDQILCMEIATQFAAPVDLNVYPTYCTVVSYPTDLSTIRMRLVNRFYRRLSALIWEVRYIELNARAFNEPDSSIAKSAKIITDLLLRFIMDSRCRNISTLCNSAEGDEEEESADEQKQKRRDKDAKSKEDAWRIQCLELTNAVLEHEDSEPFREPVDLYEYPDYLDIVQSPRDFGTITKYLDLGGYNSPLELRKDMRLVFSNAKMYTPDKRSKIYSMALRLSEFVEARMDTIISGYKAACNYKQKENESNSLKSATKNAKQRRLISESENESGQEPCSSRSTSSEVFSNNSRDSIASTSGASSHRGVLGKSTASAAKIAPVIASSSSSSTSASSESETDSSSSTSDSENSSGSEEAESNKKSASKSHPKVNTLVKSVDPAKRNVRTATTKQESQGNHQQRMTSSKRRHDSDSEESVPNHKVNSKSNTKKKMLRKSAALAANKIKCMSDIEGSMSSSDIECREGKGSRTLPQRAAAAEAKKHLMDGSGEENTLRSDGDQQPRMEPNALCASKSVRRIRSNSSGSEGGSKYLSSHESSLSYESEDEHPINGKNSDKEMSESSIADSPCKRSTTVSRRLVSESDSDISSAEEHQVTKKKHTVPKAKIAAEKISTLKKTKKMKPQKDLANSQKPSKKYADKVNERAFDSTDSDSDHGSTIVKRKVRTKVVSSLSSPPRKTKVVSDSEETLDSEYFGSEEELPQSKSINKTESSSESSSSCSDSGSSFSDSSSNRDRKVNGKTVALKPKEPECKRKRAKSSCDDDWEELNYKQRKKLTRQAKIPTRNRGKRRVGHDDTDSDETVSRRKSTNRRLRKVSARARARQFLL</sequence>
<reference evidence="9" key="1">
    <citation type="submission" date="2025-08" db="UniProtKB">
        <authorList>
            <consortium name="RefSeq"/>
        </authorList>
    </citation>
    <scope>IDENTIFICATION</scope>
    <source>
        <strain evidence="9">J_2021</strain>
        <tissue evidence="9">Erythrocytes</tissue>
    </source>
</reference>
<feature type="compositionally biased region" description="Basic and acidic residues" evidence="6">
    <location>
        <begin position="1254"/>
        <end position="1266"/>
    </location>
</feature>
<feature type="repeat" description="WD" evidence="5">
    <location>
        <begin position="462"/>
        <end position="504"/>
    </location>
</feature>
<dbReference type="Pfam" id="PF00439">
    <property type="entry name" value="Bromodomain"/>
    <property type="match status" value="2"/>
</dbReference>
<dbReference type="FunFam" id="2.130.10.10:FF:000222">
    <property type="entry name" value="Bromodomain and WD repeat domain containing 3"/>
    <property type="match status" value="1"/>
</dbReference>
<dbReference type="CDD" id="cd05529">
    <property type="entry name" value="Bromo_WDR9_I_like"/>
    <property type="match status" value="1"/>
</dbReference>
<dbReference type="PROSITE" id="PS00678">
    <property type="entry name" value="WD_REPEATS_1"/>
    <property type="match status" value="1"/>
</dbReference>
<dbReference type="GO" id="GO:0006357">
    <property type="term" value="P:regulation of transcription by RNA polymerase II"/>
    <property type="evidence" value="ECO:0000318"/>
    <property type="project" value="GO_Central"/>
</dbReference>
<dbReference type="SMART" id="SM00297">
    <property type="entry name" value="BROMO"/>
    <property type="match status" value="2"/>
</dbReference>